<comment type="caution">
    <text evidence="1">The sequence shown here is derived from an EMBL/GenBank/DDBJ whole genome shotgun (WGS) entry which is preliminary data.</text>
</comment>
<organism evidence="1 2">
    <name type="scientific">Leucogyrophana mollusca</name>
    <dbReference type="NCBI Taxonomy" id="85980"/>
    <lineage>
        <taxon>Eukaryota</taxon>
        <taxon>Fungi</taxon>
        <taxon>Dikarya</taxon>
        <taxon>Basidiomycota</taxon>
        <taxon>Agaricomycotina</taxon>
        <taxon>Agaricomycetes</taxon>
        <taxon>Agaricomycetidae</taxon>
        <taxon>Boletales</taxon>
        <taxon>Boletales incertae sedis</taxon>
        <taxon>Leucogyrophana</taxon>
    </lineage>
</organism>
<evidence type="ECO:0000313" key="1">
    <source>
        <dbReference type="EMBL" id="KAH7917293.1"/>
    </source>
</evidence>
<keyword evidence="2" id="KW-1185">Reference proteome</keyword>
<evidence type="ECO:0000313" key="2">
    <source>
        <dbReference type="Proteomes" id="UP000790709"/>
    </source>
</evidence>
<dbReference type="Proteomes" id="UP000790709">
    <property type="component" value="Unassembled WGS sequence"/>
</dbReference>
<name>A0ACB8AXK7_9AGAM</name>
<reference evidence="1" key="1">
    <citation type="journal article" date="2021" name="New Phytol.">
        <title>Evolutionary innovations through gain and loss of genes in the ectomycorrhizal Boletales.</title>
        <authorList>
            <person name="Wu G."/>
            <person name="Miyauchi S."/>
            <person name="Morin E."/>
            <person name="Kuo A."/>
            <person name="Drula E."/>
            <person name="Varga T."/>
            <person name="Kohler A."/>
            <person name="Feng B."/>
            <person name="Cao Y."/>
            <person name="Lipzen A."/>
            <person name="Daum C."/>
            <person name="Hundley H."/>
            <person name="Pangilinan J."/>
            <person name="Johnson J."/>
            <person name="Barry K."/>
            <person name="LaButti K."/>
            <person name="Ng V."/>
            <person name="Ahrendt S."/>
            <person name="Min B."/>
            <person name="Choi I.G."/>
            <person name="Park H."/>
            <person name="Plett J.M."/>
            <person name="Magnuson J."/>
            <person name="Spatafora J.W."/>
            <person name="Nagy L.G."/>
            <person name="Henrissat B."/>
            <person name="Grigoriev I.V."/>
            <person name="Yang Z.L."/>
            <person name="Xu J."/>
            <person name="Martin F.M."/>
        </authorList>
    </citation>
    <scope>NUCLEOTIDE SEQUENCE</scope>
    <source>
        <strain evidence="1">KUC20120723A-06</strain>
    </source>
</reference>
<protein>
    <submittedName>
        <fullName evidence="1">Uncharacterized protein</fullName>
    </submittedName>
</protein>
<gene>
    <name evidence="1" type="ORF">BV22DRAFT_1026655</name>
</gene>
<dbReference type="EMBL" id="MU267136">
    <property type="protein sequence ID" value="KAH7917293.1"/>
    <property type="molecule type" value="Genomic_DNA"/>
</dbReference>
<sequence>MDSPITAAGIRRYFKTLDEHMKKLKLYGDEESINTLAAMRDEFLTMLNAAGIDKHGKGTTAIPKNLAAALKQLAGSQQIESIQAEVEAMLAQLDAQPDLEEMPRVDFEATPRVDWKEGVEHLKDLTLNDLWRKLGLPTDALVFFQERTDPTATIDPWTPEGIEWLQTNPLAEALMPRWHQLVSILFLVDCMLKGNPVLLMDEVGVGKTMQAIGLIAIRAFFYDHFASKGKFPGIFGSSDAKGNLKDAPSVIVCPPTMLDQFTAEIHRYLRPGTFDLLPYVSTYETRPQWWQKIWLKSAQRPRRRILLASHTALVSDAGVAFETEKYGPTPPKAKNWDSKKNTTIYGQEWGVCILDEAHCARKYNSSYNATRGLREASLMTVALTATPIMTKPAVRLKLTNALRGIMRGQKKSESEAAQEYMDVVMKWMTVMRDRFTGYVVRRTVMSTDNTGKPISGLEPFTEHNIILNLYQWELDNLDVEASELAEEHGGAVLYGAGKVSSRASLDALAHILQYHLAEDGRQPLKADAEGRGVEPDPAYDTQPVTDLPDKIVVYSAFPASNEIICDIFKLFGIQYLELNGKTPMNRRQGIIKQFQAADRDGPRVLILSGVGSDTLWSALEDDQLKGRVWRQPQRKKVRVYRLIADKTPDVFLNNISFDKGAMHEAFVGSTVHLSEFSTSVIALVQPLTVY</sequence>
<proteinExistence type="predicted"/>
<accession>A0ACB8AXK7</accession>